<dbReference type="NCBIfam" id="TIGR00229">
    <property type="entry name" value="sensory_box"/>
    <property type="match status" value="1"/>
</dbReference>
<dbReference type="InterPro" id="IPR013655">
    <property type="entry name" value="PAS_fold_3"/>
</dbReference>
<dbReference type="PANTHER" id="PTHR44757:SF2">
    <property type="entry name" value="BIOFILM ARCHITECTURE MAINTENANCE PROTEIN MBAA"/>
    <property type="match status" value="1"/>
</dbReference>
<dbReference type="SUPFAM" id="SSF55073">
    <property type="entry name" value="Nucleotide cyclase"/>
    <property type="match status" value="1"/>
</dbReference>
<evidence type="ECO:0000259" key="3">
    <source>
        <dbReference type="PROSITE" id="PS50887"/>
    </source>
</evidence>
<feature type="transmembrane region" description="Helical" evidence="1">
    <location>
        <begin position="6"/>
        <end position="24"/>
    </location>
</feature>
<dbReference type="Pfam" id="PF08447">
    <property type="entry name" value="PAS_3"/>
    <property type="match status" value="1"/>
</dbReference>
<evidence type="ECO:0000313" key="4">
    <source>
        <dbReference type="EMBL" id="SOC40267.1"/>
    </source>
</evidence>
<dbReference type="InterPro" id="IPR029787">
    <property type="entry name" value="Nucleotide_cyclase"/>
</dbReference>
<dbReference type="PANTHER" id="PTHR44757">
    <property type="entry name" value="DIGUANYLATE CYCLASE DGCP"/>
    <property type="match status" value="1"/>
</dbReference>
<dbReference type="RefSeq" id="WP_097149748.1">
    <property type="nucleotide sequence ID" value="NZ_OBQC01000007.1"/>
</dbReference>
<dbReference type="Pfam" id="PF00990">
    <property type="entry name" value="GGDEF"/>
    <property type="match status" value="1"/>
</dbReference>
<sequence length="320" mass="37698">MELIYFCLGLIVGAVIIQIIYIKYEKAKWMTKFENEKRIFELVESSKDLIYYYEVKPEYKFRYISPSIEQLLGEGLVEKGYQNPYYVFEHIHPDDYNLLYGKVNGYGDYSKPIIQRWRDEKGEYKWFEEYATPIYENGQIVAIEGIMREITDKVKLQQELNYQITHDVLTGIHNRAYFEQIMEKYNKDIDTSIAVILSDLDELKYLNDNFGHKTGDVYIKEYSKLLKQYFKENSIVARIGGDEFAIIVLNANLDQVKYHCQNFSDKISEYNLNSKGIKIKVSVGYAFSEHSIGNMEKLLAEADKNMYQDKNKKKSESLIK</sequence>
<dbReference type="CDD" id="cd01949">
    <property type="entry name" value="GGDEF"/>
    <property type="match status" value="1"/>
</dbReference>
<dbReference type="PROSITE" id="PS50887">
    <property type="entry name" value="GGDEF"/>
    <property type="match status" value="1"/>
</dbReference>
<organism evidence="4 5">
    <name type="scientific">Ureibacillus acetophenoni</name>
    <dbReference type="NCBI Taxonomy" id="614649"/>
    <lineage>
        <taxon>Bacteria</taxon>
        <taxon>Bacillati</taxon>
        <taxon>Bacillota</taxon>
        <taxon>Bacilli</taxon>
        <taxon>Bacillales</taxon>
        <taxon>Caryophanaceae</taxon>
        <taxon>Ureibacillus</taxon>
    </lineage>
</organism>
<dbReference type="InterPro" id="IPR035965">
    <property type="entry name" value="PAS-like_dom_sf"/>
</dbReference>
<gene>
    <name evidence="4" type="ORF">SAMN05877842_107163</name>
</gene>
<dbReference type="PROSITE" id="PS50112">
    <property type="entry name" value="PAS"/>
    <property type="match status" value="1"/>
</dbReference>
<dbReference type="SUPFAM" id="SSF55785">
    <property type="entry name" value="PYP-like sensor domain (PAS domain)"/>
    <property type="match status" value="1"/>
</dbReference>
<dbReference type="NCBIfam" id="TIGR00254">
    <property type="entry name" value="GGDEF"/>
    <property type="match status" value="1"/>
</dbReference>
<dbReference type="Proteomes" id="UP000219252">
    <property type="component" value="Unassembled WGS sequence"/>
</dbReference>
<dbReference type="InterPro" id="IPR000160">
    <property type="entry name" value="GGDEF_dom"/>
</dbReference>
<dbReference type="EMBL" id="OBQC01000007">
    <property type="protein sequence ID" value="SOC40267.1"/>
    <property type="molecule type" value="Genomic_DNA"/>
</dbReference>
<proteinExistence type="predicted"/>
<reference evidence="5" key="1">
    <citation type="submission" date="2017-08" db="EMBL/GenBank/DDBJ databases">
        <authorList>
            <person name="Varghese N."/>
            <person name="Submissions S."/>
        </authorList>
    </citation>
    <scope>NUCLEOTIDE SEQUENCE [LARGE SCALE GENOMIC DNA]</scope>
    <source>
        <strain evidence="5">JC23</strain>
    </source>
</reference>
<evidence type="ECO:0000256" key="1">
    <source>
        <dbReference type="SAM" id="Phobius"/>
    </source>
</evidence>
<keyword evidence="5" id="KW-1185">Reference proteome</keyword>
<dbReference type="Gene3D" id="3.30.450.20">
    <property type="entry name" value="PAS domain"/>
    <property type="match status" value="1"/>
</dbReference>
<feature type="domain" description="GGDEF" evidence="3">
    <location>
        <begin position="191"/>
        <end position="320"/>
    </location>
</feature>
<dbReference type="Gene3D" id="3.30.70.270">
    <property type="match status" value="1"/>
</dbReference>
<accession>A0A285UF11</accession>
<dbReference type="InterPro" id="IPR000014">
    <property type="entry name" value="PAS"/>
</dbReference>
<protein>
    <submittedName>
        <fullName evidence="4">PAS domain S-box-containing protein/diguanylate cyclase (GGDEF)-like protein</fullName>
    </submittedName>
</protein>
<dbReference type="SMART" id="SM00267">
    <property type="entry name" value="GGDEF"/>
    <property type="match status" value="1"/>
</dbReference>
<dbReference type="AlphaFoldDB" id="A0A285UF11"/>
<keyword evidence="1" id="KW-0812">Transmembrane</keyword>
<evidence type="ECO:0000313" key="5">
    <source>
        <dbReference type="Proteomes" id="UP000219252"/>
    </source>
</evidence>
<name>A0A285UF11_9BACL</name>
<keyword evidence="1" id="KW-0472">Membrane</keyword>
<dbReference type="OrthoDB" id="9759607at2"/>
<dbReference type="InterPro" id="IPR043128">
    <property type="entry name" value="Rev_trsase/Diguanyl_cyclase"/>
</dbReference>
<evidence type="ECO:0000259" key="2">
    <source>
        <dbReference type="PROSITE" id="PS50112"/>
    </source>
</evidence>
<dbReference type="InterPro" id="IPR052155">
    <property type="entry name" value="Biofilm_reg_signaling"/>
</dbReference>
<keyword evidence="1" id="KW-1133">Transmembrane helix</keyword>
<feature type="domain" description="PAS" evidence="2">
    <location>
        <begin position="35"/>
        <end position="95"/>
    </location>
</feature>